<proteinExistence type="predicted"/>
<protein>
    <submittedName>
        <fullName evidence="5">Heat-inducible transcriptional repressor HrcA</fullName>
    </submittedName>
</protein>
<keyword evidence="2" id="KW-0805">Transcription regulation</keyword>
<gene>
    <name evidence="5" type="ORF">JYU14_05110</name>
</gene>
<evidence type="ECO:0000259" key="4">
    <source>
        <dbReference type="Pfam" id="PF01628"/>
    </source>
</evidence>
<evidence type="ECO:0000256" key="1">
    <source>
        <dbReference type="ARBA" id="ARBA00022491"/>
    </source>
</evidence>
<evidence type="ECO:0000313" key="6">
    <source>
        <dbReference type="Proteomes" id="UP000722121"/>
    </source>
</evidence>
<comment type="caution">
    <text evidence="5">The sequence shown here is derived from an EMBL/GenBank/DDBJ whole genome shotgun (WGS) entry which is preliminary data.</text>
</comment>
<dbReference type="Pfam" id="PF01628">
    <property type="entry name" value="HrcA"/>
    <property type="match status" value="1"/>
</dbReference>
<dbReference type="PANTHER" id="PTHR34824">
    <property type="entry name" value="HEAT-INDUCIBLE TRANSCRIPTION REPRESSOR HRCA"/>
    <property type="match status" value="1"/>
</dbReference>
<dbReference type="SUPFAM" id="SSF55781">
    <property type="entry name" value="GAF domain-like"/>
    <property type="match status" value="1"/>
</dbReference>
<dbReference type="Proteomes" id="UP000722121">
    <property type="component" value="Unassembled WGS sequence"/>
</dbReference>
<feature type="domain" description="Heat-inducible transcription repressor HrcA C-terminal" evidence="4">
    <location>
        <begin position="3"/>
        <end position="100"/>
    </location>
</feature>
<sequence>FSSEDVYSCGFSRLFAFPEFSDALALSNALALFENHRAMLSIAGECTKADDLSYWIGSDLVKFLRGMEGCSVVAIPYHINMSPVGVLGVLGPTRLPYRRVFGLLEGASKLIGESLTTSVFKHKLSYRRPCRESLDVDSRAGYLVDHTAHALLEHKSHTNSKENG</sequence>
<keyword evidence="3" id="KW-0804">Transcription</keyword>
<keyword evidence="6" id="KW-1185">Reference proteome</keyword>
<name>A0ABS3ASC7_9BACT</name>
<reference evidence="5 6" key="1">
    <citation type="submission" date="2021-02" db="EMBL/GenBank/DDBJ databases">
        <title>Activity-based single-cell genomes from oceanic crustal fluid captures similar information to metagenomic and metatranscriptomic surveys with orders of magnitude less sampling.</title>
        <authorList>
            <person name="D'Angelo T.S."/>
            <person name="Orcutt B.N."/>
        </authorList>
    </citation>
    <scope>NUCLEOTIDE SEQUENCE [LARGE SCALE GENOMIC DNA]</scope>
    <source>
        <strain evidence="5">AH-315-G07</strain>
    </source>
</reference>
<accession>A0ABS3ASC7</accession>
<keyword evidence="1" id="KW-0678">Repressor</keyword>
<dbReference type="InterPro" id="IPR021153">
    <property type="entry name" value="HrcA_C"/>
</dbReference>
<evidence type="ECO:0000256" key="2">
    <source>
        <dbReference type="ARBA" id="ARBA00023015"/>
    </source>
</evidence>
<dbReference type="EMBL" id="JAFITR010000146">
    <property type="protein sequence ID" value="MBN4067444.1"/>
    <property type="molecule type" value="Genomic_DNA"/>
</dbReference>
<dbReference type="InterPro" id="IPR029016">
    <property type="entry name" value="GAF-like_dom_sf"/>
</dbReference>
<evidence type="ECO:0000256" key="3">
    <source>
        <dbReference type="ARBA" id="ARBA00023163"/>
    </source>
</evidence>
<dbReference type="Gene3D" id="3.30.450.40">
    <property type="match status" value="1"/>
</dbReference>
<evidence type="ECO:0000313" key="5">
    <source>
        <dbReference type="EMBL" id="MBN4067444.1"/>
    </source>
</evidence>
<organism evidence="5 6">
    <name type="scientific">Simkania negevensis</name>
    <dbReference type="NCBI Taxonomy" id="83561"/>
    <lineage>
        <taxon>Bacteria</taxon>
        <taxon>Pseudomonadati</taxon>
        <taxon>Chlamydiota</taxon>
        <taxon>Chlamydiia</taxon>
        <taxon>Parachlamydiales</taxon>
        <taxon>Simkaniaceae</taxon>
        <taxon>Simkania</taxon>
    </lineage>
</organism>
<dbReference type="InterPro" id="IPR002571">
    <property type="entry name" value="HrcA"/>
</dbReference>
<dbReference type="PANTHER" id="PTHR34824:SF1">
    <property type="entry name" value="HEAT-INDUCIBLE TRANSCRIPTION REPRESSOR HRCA"/>
    <property type="match status" value="1"/>
</dbReference>
<feature type="non-terminal residue" evidence="5">
    <location>
        <position position="1"/>
    </location>
</feature>